<organism evidence="1">
    <name type="scientific">bioreactor metagenome</name>
    <dbReference type="NCBI Taxonomy" id="1076179"/>
    <lineage>
        <taxon>unclassified sequences</taxon>
        <taxon>metagenomes</taxon>
        <taxon>ecological metagenomes</taxon>
    </lineage>
</organism>
<name>A0A645EI45_9ZZZZ</name>
<proteinExistence type="predicted"/>
<sequence length="135" mass="14587">MSTVGEPGVHGATVTGMQGIGVNTPNAAAVAAATAGFARDWHMPKGRTLTIGLLSMILATGPPEVITLLWGITIREDGAEPKEHDSMAPLHTHIPNVFSPFFLRFQQIKLICFIQCLLAFCARIDKNSFSIDFDH</sequence>
<accession>A0A645EI45</accession>
<reference evidence="1" key="1">
    <citation type="submission" date="2019-08" db="EMBL/GenBank/DDBJ databases">
        <authorList>
            <person name="Kucharzyk K."/>
            <person name="Murdoch R.W."/>
            <person name="Higgins S."/>
            <person name="Loffler F."/>
        </authorList>
    </citation>
    <scope>NUCLEOTIDE SEQUENCE</scope>
</reference>
<comment type="caution">
    <text evidence="1">The sequence shown here is derived from an EMBL/GenBank/DDBJ whole genome shotgun (WGS) entry which is preliminary data.</text>
</comment>
<dbReference type="EMBL" id="VSSQ01047603">
    <property type="protein sequence ID" value="MPN01611.1"/>
    <property type="molecule type" value="Genomic_DNA"/>
</dbReference>
<gene>
    <name evidence="1" type="ORF">SDC9_148821</name>
</gene>
<evidence type="ECO:0000313" key="1">
    <source>
        <dbReference type="EMBL" id="MPN01611.1"/>
    </source>
</evidence>
<dbReference type="AlphaFoldDB" id="A0A645EI45"/>
<protein>
    <submittedName>
        <fullName evidence="1">Uncharacterized protein</fullName>
    </submittedName>
</protein>